<gene>
    <name evidence="10" type="ORF">SO802_024695</name>
</gene>
<dbReference type="InterPro" id="IPR003591">
    <property type="entry name" value="Leu-rich_rpt_typical-subtyp"/>
</dbReference>
<evidence type="ECO:0000256" key="1">
    <source>
        <dbReference type="ARBA" id="ARBA00011982"/>
    </source>
</evidence>
<feature type="domain" description="TIR" evidence="9">
    <location>
        <begin position="306"/>
        <end position="472"/>
    </location>
</feature>
<dbReference type="GO" id="GO:0007165">
    <property type="term" value="P:signal transduction"/>
    <property type="evidence" value="ECO:0007669"/>
    <property type="project" value="InterPro"/>
</dbReference>
<keyword evidence="2" id="KW-0433">Leucine-rich repeat</keyword>
<dbReference type="PANTHER" id="PTHR11017:SF559">
    <property type="entry name" value="DISEASE RESISTANCE PROTEIN CHL1"/>
    <property type="match status" value="1"/>
</dbReference>
<name>A0AAW2CA80_9ROSI</name>
<dbReference type="FunFam" id="3.40.50.10140:FF:000007">
    <property type="entry name" value="Disease resistance protein (TIR-NBS-LRR class)"/>
    <property type="match status" value="1"/>
</dbReference>
<feature type="transmembrane region" description="Helical" evidence="8">
    <location>
        <begin position="198"/>
        <end position="218"/>
    </location>
</feature>
<dbReference type="InterPro" id="IPR011713">
    <property type="entry name" value="Leu-rich_rpt_3"/>
</dbReference>
<dbReference type="InterPro" id="IPR002182">
    <property type="entry name" value="NB-ARC"/>
</dbReference>
<dbReference type="GO" id="GO:0061809">
    <property type="term" value="F:NAD+ nucleosidase activity, cyclic ADP-ribose generating"/>
    <property type="evidence" value="ECO:0007669"/>
    <property type="project" value="UniProtKB-EC"/>
</dbReference>
<evidence type="ECO:0000256" key="7">
    <source>
        <dbReference type="SAM" id="MobiDB-lite"/>
    </source>
</evidence>
<feature type="compositionally biased region" description="Polar residues" evidence="7">
    <location>
        <begin position="96"/>
        <end position="106"/>
    </location>
</feature>
<dbReference type="InterPro" id="IPR035897">
    <property type="entry name" value="Toll_tir_struct_dom_sf"/>
</dbReference>
<dbReference type="EMBL" id="JAZDWU010000008">
    <property type="protein sequence ID" value="KAK9994992.1"/>
    <property type="molecule type" value="Genomic_DNA"/>
</dbReference>
<dbReference type="InterPro" id="IPR044974">
    <property type="entry name" value="Disease_R_plants"/>
</dbReference>
<dbReference type="Proteomes" id="UP001459277">
    <property type="component" value="Unassembled WGS sequence"/>
</dbReference>
<keyword evidence="8" id="KW-1133">Transmembrane helix</keyword>
<keyword evidence="3" id="KW-0677">Repeat</keyword>
<dbReference type="SUPFAM" id="SSF52540">
    <property type="entry name" value="P-loop containing nucleoside triphosphate hydrolases"/>
    <property type="match status" value="1"/>
</dbReference>
<dbReference type="SMART" id="SM00255">
    <property type="entry name" value="TIR"/>
    <property type="match status" value="1"/>
</dbReference>
<dbReference type="GO" id="GO:0006952">
    <property type="term" value="P:defense response"/>
    <property type="evidence" value="ECO:0007669"/>
    <property type="project" value="InterPro"/>
</dbReference>
<dbReference type="SMART" id="SM00369">
    <property type="entry name" value="LRR_TYP"/>
    <property type="match status" value="3"/>
</dbReference>
<comment type="catalytic activity">
    <reaction evidence="6">
        <text>NAD(+) + H2O = ADP-D-ribose + nicotinamide + H(+)</text>
        <dbReference type="Rhea" id="RHEA:16301"/>
        <dbReference type="ChEBI" id="CHEBI:15377"/>
        <dbReference type="ChEBI" id="CHEBI:15378"/>
        <dbReference type="ChEBI" id="CHEBI:17154"/>
        <dbReference type="ChEBI" id="CHEBI:57540"/>
        <dbReference type="ChEBI" id="CHEBI:57967"/>
        <dbReference type="EC" id="3.2.2.6"/>
    </reaction>
    <physiologicalReaction direction="left-to-right" evidence="6">
        <dbReference type="Rhea" id="RHEA:16302"/>
    </physiologicalReaction>
</comment>
<keyword evidence="4" id="KW-0378">Hydrolase</keyword>
<dbReference type="PROSITE" id="PS50104">
    <property type="entry name" value="TIR"/>
    <property type="match status" value="1"/>
</dbReference>
<dbReference type="Gene3D" id="3.80.10.10">
    <property type="entry name" value="Ribonuclease Inhibitor"/>
    <property type="match status" value="3"/>
</dbReference>
<dbReference type="SUPFAM" id="SSF52058">
    <property type="entry name" value="L domain-like"/>
    <property type="match status" value="1"/>
</dbReference>
<evidence type="ECO:0000313" key="10">
    <source>
        <dbReference type="EMBL" id="KAK9994992.1"/>
    </source>
</evidence>
<sequence>MSKRKIIDAFFKKKDVSNSKIRTPVAVETNVDTSMLDEHPSTCSRIQYEETDRDPGSRKQICEFPINKQDEIRRAYLKEAPSSNHPPSPSSRLSPTTQINDTTTSPIKPPITDQAAGLTDHSTPASFEDSIAVDLNTSTDQAAIWEKKMVGTTDQATAFIDHGTPASFKDSIATDLNTSTDQAAVWEKRMVGTTDQAAALYLSYLFVFVFNLICGGCGCGFVVGIWFVLSCVLGCGGCGGCWLVATGCGGGYWCWVVATATVCVWISRILILGLERALILGHSFWDWRRSAVMDTKSPSFSSSHRWKYHVFLSFRGEDTRKSFTDHLYTALKQKGIFTFKDDEKLERGKLISLELLKAIEESMFAIVILSKNYASSPWCLDELVKIVECKEKMGLIILPIFYDVDPSEVRKPTKIYAQAFVEHEKHFKENMKKVHKWRATLREVANLSGWSLQDRPESEFIQDIVEVILQKLIYAFPRDTKDLVGINSRVEELMSLLAIGSNDVRIIGVWGMGGIGKTILARVVYHMAFNEFEGSSFITNIREVSEKYGLLPSQQKLICEILMERSINIRDIDDGVLMIKSRLYHKRILLVLDDVNEFDQLEKLAGEHNWFGSGSRVIITTRDKHLLIRHSVNGIYEVKGLNDDDALYLFSLKAFNNSHPTEDYLKLSIQFVNYANGLPLAIGVMGSFLFNRSKEEWGSALDRLKEFPERKIIKGTEAIQGLVLELPWLPKFGEVKKAHWNLEVFSKMSNLKLLIIHGVHLLHGPKHLSNSLRFLDWSLYPSKSLPSSFQPNELVELHMCHSKIERLWEGIKHFDKLKSIKLNDSLNLIATPDFTGVPNLEKLVAKGCINLREVHPSIMAHKKLTFLNLEGCKNLNSLPSKFEMERLENLILSDCSKIKRIPEFARNMERLTKLHLDGTTITKLPSSIEHLTNLASLHLRDCKNLVCLPTIICSFKSLKDINVAGCLKLDNLPQSLLNVKSLEELNVSGITFRERPFSIILLKNLKVLSLQGCKASSPKLWNKLFSFNLMPRRIPNPVSMLLPSLSCLCFLTRLDISDCNLQTIPIDCGCLYSLEVLNLSGNNFDCLPENIIQLSKLKNIFLTHCTRLRSLPQLPSSTSVVVAENCTSLETLPNRSTQDKLYPPSLILSNCFKLADIQHRSNVFFRMLSADAQGLYSAPKNKRLRAACRLLIPGSEISEWFSHQSVGNIVNAQVTHSKEWMGMAVCSVLSFNDLHPNSLCCFDCYIEVNKHEGARESAYFVNTFGHIDSLHLWMLYFPSHCFYENARAVLSQTDENELIQMGVRIPKPHNPCFEVKKCGFRMVYKRDIEDIGEMMGQSCNSSCIPHYEGVGFTQEYDLDNSTVV</sequence>
<dbReference type="Gene3D" id="1.10.8.430">
    <property type="entry name" value="Helical domain of apoptotic protease-activating factors"/>
    <property type="match status" value="1"/>
</dbReference>
<evidence type="ECO:0000256" key="6">
    <source>
        <dbReference type="ARBA" id="ARBA00047304"/>
    </source>
</evidence>
<dbReference type="Gene3D" id="3.40.50.10140">
    <property type="entry name" value="Toll/interleukin-1 receptor homology (TIR) domain"/>
    <property type="match status" value="1"/>
</dbReference>
<dbReference type="InterPro" id="IPR032675">
    <property type="entry name" value="LRR_dom_sf"/>
</dbReference>
<keyword evidence="5" id="KW-0520">NAD</keyword>
<dbReference type="SUPFAM" id="SSF52200">
    <property type="entry name" value="Toll/Interleukin receptor TIR domain"/>
    <property type="match status" value="1"/>
</dbReference>
<keyword evidence="8" id="KW-0812">Transmembrane</keyword>
<comment type="caution">
    <text evidence="10">The sequence shown here is derived from an EMBL/GenBank/DDBJ whole genome shotgun (WGS) entry which is preliminary data.</text>
</comment>
<feature type="transmembrane region" description="Helical" evidence="8">
    <location>
        <begin position="224"/>
        <end position="245"/>
    </location>
</feature>
<dbReference type="InterPro" id="IPR042197">
    <property type="entry name" value="Apaf_helical"/>
</dbReference>
<dbReference type="PROSITE" id="PS51450">
    <property type="entry name" value="LRR"/>
    <property type="match status" value="1"/>
</dbReference>
<organism evidence="10 11">
    <name type="scientific">Lithocarpus litseifolius</name>
    <dbReference type="NCBI Taxonomy" id="425828"/>
    <lineage>
        <taxon>Eukaryota</taxon>
        <taxon>Viridiplantae</taxon>
        <taxon>Streptophyta</taxon>
        <taxon>Embryophyta</taxon>
        <taxon>Tracheophyta</taxon>
        <taxon>Spermatophyta</taxon>
        <taxon>Magnoliopsida</taxon>
        <taxon>eudicotyledons</taxon>
        <taxon>Gunneridae</taxon>
        <taxon>Pentapetalae</taxon>
        <taxon>rosids</taxon>
        <taxon>fabids</taxon>
        <taxon>Fagales</taxon>
        <taxon>Fagaceae</taxon>
        <taxon>Lithocarpus</taxon>
    </lineage>
</organism>
<dbReference type="InterPro" id="IPR027417">
    <property type="entry name" value="P-loop_NTPase"/>
</dbReference>
<dbReference type="SUPFAM" id="SSF52047">
    <property type="entry name" value="RNI-like"/>
    <property type="match status" value="1"/>
</dbReference>
<feature type="transmembrane region" description="Helical" evidence="8">
    <location>
        <begin position="252"/>
        <end position="274"/>
    </location>
</feature>
<evidence type="ECO:0000256" key="5">
    <source>
        <dbReference type="ARBA" id="ARBA00023027"/>
    </source>
</evidence>
<proteinExistence type="predicted"/>
<evidence type="ECO:0000256" key="2">
    <source>
        <dbReference type="ARBA" id="ARBA00022614"/>
    </source>
</evidence>
<keyword evidence="11" id="KW-1185">Reference proteome</keyword>
<evidence type="ECO:0000313" key="11">
    <source>
        <dbReference type="Proteomes" id="UP001459277"/>
    </source>
</evidence>
<protein>
    <recommendedName>
        <fullName evidence="1">ADP-ribosyl cyclase/cyclic ADP-ribose hydrolase</fullName>
        <ecNumber evidence="1">3.2.2.6</ecNumber>
    </recommendedName>
</protein>
<keyword evidence="8" id="KW-0472">Membrane</keyword>
<reference evidence="10 11" key="1">
    <citation type="submission" date="2024-01" db="EMBL/GenBank/DDBJ databases">
        <title>A telomere-to-telomere, gap-free genome of sweet tea (Lithocarpus litseifolius).</title>
        <authorList>
            <person name="Zhou J."/>
        </authorList>
    </citation>
    <scope>NUCLEOTIDE SEQUENCE [LARGE SCALE GENOMIC DNA]</scope>
    <source>
        <strain evidence="10">Zhou-2022a</strain>
        <tissue evidence="10">Leaf</tissue>
    </source>
</reference>
<dbReference type="Pfam" id="PF20160">
    <property type="entry name" value="C-JID"/>
    <property type="match status" value="1"/>
</dbReference>
<accession>A0AAW2CA80</accession>
<evidence type="ECO:0000256" key="3">
    <source>
        <dbReference type="ARBA" id="ARBA00022737"/>
    </source>
</evidence>
<evidence type="ECO:0000256" key="8">
    <source>
        <dbReference type="SAM" id="Phobius"/>
    </source>
</evidence>
<dbReference type="EC" id="3.2.2.6" evidence="1"/>
<evidence type="ECO:0000259" key="9">
    <source>
        <dbReference type="PROSITE" id="PS50104"/>
    </source>
</evidence>
<dbReference type="InterPro" id="IPR045344">
    <property type="entry name" value="C-JID"/>
</dbReference>
<dbReference type="Gene3D" id="3.40.50.300">
    <property type="entry name" value="P-loop containing nucleotide triphosphate hydrolases"/>
    <property type="match status" value="1"/>
</dbReference>
<dbReference type="InterPro" id="IPR001611">
    <property type="entry name" value="Leu-rich_rpt"/>
</dbReference>
<dbReference type="Pfam" id="PF07725">
    <property type="entry name" value="LRR_3"/>
    <property type="match status" value="1"/>
</dbReference>
<evidence type="ECO:0000256" key="4">
    <source>
        <dbReference type="ARBA" id="ARBA00022801"/>
    </source>
</evidence>
<dbReference type="Pfam" id="PF00931">
    <property type="entry name" value="NB-ARC"/>
    <property type="match status" value="1"/>
</dbReference>
<feature type="region of interest" description="Disordered" evidence="7">
    <location>
        <begin position="80"/>
        <end position="123"/>
    </location>
</feature>
<dbReference type="PRINTS" id="PR00364">
    <property type="entry name" value="DISEASERSIST"/>
</dbReference>
<dbReference type="Pfam" id="PF01582">
    <property type="entry name" value="TIR"/>
    <property type="match status" value="1"/>
</dbReference>
<dbReference type="InterPro" id="IPR000157">
    <property type="entry name" value="TIR_dom"/>
</dbReference>
<dbReference type="PANTHER" id="PTHR11017">
    <property type="entry name" value="LEUCINE-RICH REPEAT-CONTAINING PROTEIN"/>
    <property type="match status" value="1"/>
</dbReference>
<dbReference type="GO" id="GO:0043531">
    <property type="term" value="F:ADP binding"/>
    <property type="evidence" value="ECO:0007669"/>
    <property type="project" value="InterPro"/>
</dbReference>